<dbReference type="NCBIfam" id="TIGR00247">
    <property type="entry name" value="endolytic transglycosylase MltG"/>
    <property type="match status" value="1"/>
</dbReference>
<dbReference type="PANTHER" id="PTHR30518">
    <property type="entry name" value="ENDOLYTIC MUREIN TRANSGLYCOSYLASE"/>
    <property type="match status" value="1"/>
</dbReference>
<evidence type="ECO:0000256" key="5">
    <source>
        <dbReference type="ARBA" id="ARBA00023239"/>
    </source>
</evidence>
<dbReference type="HAMAP" id="MF_02065">
    <property type="entry name" value="MltG"/>
    <property type="match status" value="1"/>
</dbReference>
<feature type="transmembrane region" description="Helical" evidence="7">
    <location>
        <begin position="264"/>
        <end position="287"/>
    </location>
</feature>
<feature type="site" description="Important for catalytic activity" evidence="7">
    <location>
        <position position="496"/>
    </location>
</feature>
<sequence>MSDYGRGPGSEPWHPDDPLYGDQGWGDGYGTQDGHAPRHGDAGGQGQWPSGHGDHQQHPHQQHPHQQHPHQQHPPQGHQHGQSGYPQDQQYQQQSPGYPHHQQYQQSAHPYPEQHPQQHQDPYQGYHPQQHHDPYQQQQASGYPYPQQGGWEGGQHYDAEPYDPYGREQPDAYGAGAQRNTAPQQAEPMPPQDAGRRPAPGPGARRRPEEPSGPDPDTGWDPGPDQGESDFFSGRDNDDDVDDRDEPGGRRGGRSKKKGKPQRSGFACLVAALVLTGGLGTATYLGYQFYDSRFGGGGPPEDYAGEGTGEVQVEIPEGASLSKMGNILKEAGVVKSHDAFVAAAAADEERSRRIQAGVYTLRKEMSAVAAIEMLVSPEALNTLTIPEGWRTTRVYQAIDERLDLAEGTTEEIAESGDFDLPDWATGNPEIKSPLEGFLFPARYNVGEGVTPEDLLSQMVDRAVKEYERFDLAAAAQSLGLESPMDVLTVASLVQAEGKTHEDFRKMARVVYNRLEPTNDETNGKIEFDSTYNYIMNQSEILLNPDTLRSHDDPYNTYYYRGLPPGPIGNPGSEAVEAAIDPEPGEWMYFVSVDGNTTEFAVTYEDHQRLVEKFNEFQRQQNDG</sequence>
<comment type="similarity">
    <text evidence="7">Belongs to the transglycosylase MltG family.</text>
</comment>
<dbReference type="CDD" id="cd08010">
    <property type="entry name" value="MltG_like"/>
    <property type="match status" value="1"/>
</dbReference>
<keyword evidence="2 7" id="KW-0812">Transmembrane</keyword>
<evidence type="ECO:0000256" key="2">
    <source>
        <dbReference type="ARBA" id="ARBA00022692"/>
    </source>
</evidence>
<reference evidence="9 10" key="1">
    <citation type="journal article" date="2019" name="Int. J. Syst. Evol. Microbiol.">
        <title>The Global Catalogue of Microorganisms (GCM) 10K type strain sequencing project: providing services to taxonomists for standard genome sequencing and annotation.</title>
        <authorList>
            <consortium name="The Broad Institute Genomics Platform"/>
            <consortium name="The Broad Institute Genome Sequencing Center for Infectious Disease"/>
            <person name="Wu L."/>
            <person name="Ma J."/>
        </authorList>
    </citation>
    <scope>NUCLEOTIDE SEQUENCE [LARGE SCALE GENOMIC DNA]</scope>
    <source>
        <strain evidence="9 10">JCM 13581</strain>
    </source>
</reference>
<evidence type="ECO:0000313" key="9">
    <source>
        <dbReference type="EMBL" id="GAA1894863.1"/>
    </source>
</evidence>
<keyword evidence="4 7" id="KW-0472">Membrane</keyword>
<evidence type="ECO:0000256" key="3">
    <source>
        <dbReference type="ARBA" id="ARBA00022989"/>
    </source>
</evidence>
<evidence type="ECO:0000313" key="10">
    <source>
        <dbReference type="Proteomes" id="UP001501303"/>
    </source>
</evidence>
<dbReference type="InterPro" id="IPR003770">
    <property type="entry name" value="MLTG-like"/>
</dbReference>
<evidence type="ECO:0000256" key="8">
    <source>
        <dbReference type="SAM" id="MobiDB-lite"/>
    </source>
</evidence>
<dbReference type="PANTHER" id="PTHR30518:SF2">
    <property type="entry name" value="ENDOLYTIC MUREIN TRANSGLYCOSYLASE"/>
    <property type="match status" value="1"/>
</dbReference>
<keyword evidence="6 7" id="KW-0961">Cell wall biogenesis/degradation</keyword>
<dbReference type="EMBL" id="BAAAMJ010000001">
    <property type="protein sequence ID" value="GAA1894863.1"/>
    <property type="molecule type" value="Genomic_DNA"/>
</dbReference>
<keyword evidence="10" id="KW-1185">Reference proteome</keyword>
<dbReference type="RefSeq" id="WP_344257833.1">
    <property type="nucleotide sequence ID" value="NZ_BAAAMJ010000001.1"/>
</dbReference>
<dbReference type="EC" id="4.2.2.29" evidence="7"/>
<feature type="compositionally biased region" description="Basic and acidic residues" evidence="8">
    <location>
        <begin position="155"/>
        <end position="170"/>
    </location>
</feature>
<keyword evidence="1 7" id="KW-1003">Cell membrane</keyword>
<feature type="compositionally biased region" description="Basic residues" evidence="8">
    <location>
        <begin position="58"/>
        <end position="71"/>
    </location>
</feature>
<keyword evidence="5 7" id="KW-0456">Lyase</keyword>
<comment type="caution">
    <text evidence="9">The sequence shown here is derived from an EMBL/GenBank/DDBJ whole genome shotgun (WGS) entry which is preliminary data.</text>
</comment>
<keyword evidence="3 7" id="KW-1133">Transmembrane helix</keyword>
<accession>A0ABN2NRG8</accession>
<evidence type="ECO:0000256" key="7">
    <source>
        <dbReference type="HAMAP-Rule" id="MF_02065"/>
    </source>
</evidence>
<evidence type="ECO:0000256" key="1">
    <source>
        <dbReference type="ARBA" id="ARBA00022475"/>
    </source>
</evidence>
<gene>
    <name evidence="7 9" type="primary">mltG</name>
    <name evidence="9" type="ORF">GCM10009716_00930</name>
</gene>
<feature type="compositionally biased region" description="Basic residues" evidence="8">
    <location>
        <begin position="251"/>
        <end position="261"/>
    </location>
</feature>
<feature type="compositionally biased region" description="Low complexity" evidence="8">
    <location>
        <begin position="73"/>
        <end position="128"/>
    </location>
</feature>
<dbReference type="Proteomes" id="UP001501303">
    <property type="component" value="Unassembled WGS sequence"/>
</dbReference>
<feature type="compositionally biased region" description="Low complexity" evidence="8">
    <location>
        <begin position="215"/>
        <end position="226"/>
    </location>
</feature>
<comment type="catalytic activity">
    <reaction evidence="7">
        <text>a peptidoglycan chain = a peptidoglycan chain with N-acetyl-1,6-anhydromuramyl-[peptide] at the reducing end + a peptidoglycan chain with N-acetylglucosamine at the non-reducing end.</text>
        <dbReference type="EC" id="4.2.2.29"/>
    </reaction>
</comment>
<evidence type="ECO:0000256" key="6">
    <source>
        <dbReference type="ARBA" id="ARBA00023316"/>
    </source>
</evidence>
<proteinExistence type="inferred from homology"/>
<comment type="function">
    <text evidence="7">Functions as a peptidoglycan terminase that cleaves nascent peptidoglycan strands endolytically to terminate their elongation.</text>
</comment>
<protein>
    <recommendedName>
        <fullName evidence="7">Endolytic murein transglycosylase</fullName>
        <ecNumber evidence="7">4.2.2.29</ecNumber>
    </recommendedName>
    <alternativeName>
        <fullName evidence="7">Peptidoglycan lytic transglycosylase</fullName>
    </alternativeName>
    <alternativeName>
        <fullName evidence="7">Peptidoglycan polymerization terminase</fullName>
    </alternativeName>
</protein>
<dbReference type="Gene3D" id="3.30.1490.480">
    <property type="entry name" value="Endolytic murein transglycosylase"/>
    <property type="match status" value="1"/>
</dbReference>
<feature type="region of interest" description="Disordered" evidence="8">
    <location>
        <begin position="1"/>
        <end position="262"/>
    </location>
</feature>
<dbReference type="Pfam" id="PF02618">
    <property type="entry name" value="YceG"/>
    <property type="match status" value="1"/>
</dbReference>
<organism evidence="9 10">
    <name type="scientific">Streptomyces sodiiphilus</name>
    <dbReference type="NCBI Taxonomy" id="226217"/>
    <lineage>
        <taxon>Bacteria</taxon>
        <taxon>Bacillati</taxon>
        <taxon>Actinomycetota</taxon>
        <taxon>Actinomycetes</taxon>
        <taxon>Kitasatosporales</taxon>
        <taxon>Streptomycetaceae</taxon>
        <taxon>Streptomyces</taxon>
    </lineage>
</organism>
<evidence type="ECO:0000256" key="4">
    <source>
        <dbReference type="ARBA" id="ARBA00023136"/>
    </source>
</evidence>
<name>A0ABN2NRG8_9ACTN</name>
<comment type="subcellular location">
    <subcellularLocation>
        <location evidence="7">Cell membrane</location>
        <topology evidence="7">Single-pass membrane protein</topology>
    </subcellularLocation>
</comment>